<reference evidence="6" key="1">
    <citation type="submission" date="2021-07" db="EMBL/GenBank/DDBJ databases">
        <authorList>
            <person name="Branca A.L. A."/>
        </authorList>
    </citation>
    <scope>NUCLEOTIDE SEQUENCE</scope>
</reference>
<accession>A0A9W4NCU4</accession>
<dbReference type="Pfam" id="PF04479">
    <property type="entry name" value="RTA1"/>
    <property type="match status" value="1"/>
</dbReference>
<keyword evidence="3 5" id="KW-1133">Transmembrane helix</keyword>
<evidence type="ECO:0000256" key="5">
    <source>
        <dbReference type="SAM" id="Phobius"/>
    </source>
</evidence>
<comment type="subcellular location">
    <subcellularLocation>
        <location evidence="1">Membrane</location>
        <topology evidence="1">Multi-pass membrane protein</topology>
    </subcellularLocation>
</comment>
<feature type="transmembrane region" description="Helical" evidence="5">
    <location>
        <begin position="232"/>
        <end position="252"/>
    </location>
</feature>
<evidence type="ECO:0000256" key="1">
    <source>
        <dbReference type="ARBA" id="ARBA00004141"/>
    </source>
</evidence>
<dbReference type="OrthoDB" id="3358017at2759"/>
<dbReference type="Proteomes" id="UP001152646">
    <property type="component" value="Unassembled WGS sequence"/>
</dbReference>
<protein>
    <recommendedName>
        <fullName evidence="8">RTA-like protein</fullName>
    </recommendedName>
</protein>
<evidence type="ECO:0000256" key="3">
    <source>
        <dbReference type="ARBA" id="ARBA00022989"/>
    </source>
</evidence>
<evidence type="ECO:0008006" key="8">
    <source>
        <dbReference type="Google" id="ProtNLM"/>
    </source>
</evidence>
<feature type="transmembrane region" description="Helical" evidence="5">
    <location>
        <begin position="45"/>
        <end position="62"/>
    </location>
</feature>
<proteinExistence type="predicted"/>
<feature type="transmembrane region" description="Helical" evidence="5">
    <location>
        <begin position="267"/>
        <end position="287"/>
    </location>
</feature>
<keyword evidence="2 5" id="KW-0812">Transmembrane</keyword>
<dbReference type="InterPro" id="IPR007568">
    <property type="entry name" value="RTA1"/>
</dbReference>
<dbReference type="PANTHER" id="PTHR31465">
    <property type="entry name" value="PROTEIN RTA1-RELATED"/>
    <property type="match status" value="1"/>
</dbReference>
<feature type="transmembrane region" description="Helical" evidence="5">
    <location>
        <begin position="179"/>
        <end position="202"/>
    </location>
</feature>
<comment type="caution">
    <text evidence="6">The sequence shown here is derived from an EMBL/GenBank/DDBJ whole genome shotgun (WGS) entry which is preliminary data.</text>
</comment>
<feature type="transmembrane region" description="Helical" evidence="5">
    <location>
        <begin position="145"/>
        <end position="167"/>
    </location>
</feature>
<sequence length="311" mass="34703">MSDSEGHIDFQLYRYTPSLPAAVIFIVLFVFTTAYHIYQLVKSRAWYFIAFVLGGICESSIISKSRPESHSADHNFKHLSVQIIGYIARAKAHSDTESVPIYSIQTILILLAPPLYAASIYMVLGRLIVHLGAESSSIVPLKWMTGIFVTGDVIAFIMQAAGGGIMASGTISAMKTGEHITIGGLCVQLVFFTFFVITSIIFHRRMRQRATIHPTEVRDSHGLGISRSWESVLWGLYIASILILIRSVFRLIEYAQGNDGYLISHEAFMYVFDSTLMFFAMVAMNVFHPSIILSPVRKDNRHSLEALRSVG</sequence>
<dbReference type="EMBL" id="CAJVPA010000144">
    <property type="protein sequence ID" value="CAG8362790.1"/>
    <property type="molecule type" value="Genomic_DNA"/>
</dbReference>
<keyword evidence="4 5" id="KW-0472">Membrane</keyword>
<dbReference type="PANTHER" id="PTHR31465:SF1">
    <property type="entry name" value="PROTEIN RTA1-RELATED"/>
    <property type="match status" value="1"/>
</dbReference>
<evidence type="ECO:0000256" key="2">
    <source>
        <dbReference type="ARBA" id="ARBA00022692"/>
    </source>
</evidence>
<name>A0A9W4NCU4_9EURO</name>
<evidence type="ECO:0000313" key="6">
    <source>
        <dbReference type="EMBL" id="CAG8362790.1"/>
    </source>
</evidence>
<organism evidence="6 7">
    <name type="scientific">Penicillium salamii</name>
    <dbReference type="NCBI Taxonomy" id="1612424"/>
    <lineage>
        <taxon>Eukaryota</taxon>
        <taxon>Fungi</taxon>
        <taxon>Dikarya</taxon>
        <taxon>Ascomycota</taxon>
        <taxon>Pezizomycotina</taxon>
        <taxon>Eurotiomycetes</taxon>
        <taxon>Eurotiomycetidae</taxon>
        <taxon>Eurotiales</taxon>
        <taxon>Aspergillaceae</taxon>
        <taxon>Penicillium</taxon>
    </lineage>
</organism>
<dbReference type="GO" id="GO:0016020">
    <property type="term" value="C:membrane"/>
    <property type="evidence" value="ECO:0007669"/>
    <property type="project" value="UniProtKB-SubCell"/>
</dbReference>
<dbReference type="AlphaFoldDB" id="A0A9W4NCU4"/>
<gene>
    <name evidence="6" type="ORF">PSALAMII_LOCUS4045</name>
</gene>
<feature type="transmembrane region" description="Helical" evidence="5">
    <location>
        <begin position="20"/>
        <end position="38"/>
    </location>
</feature>
<evidence type="ECO:0000256" key="4">
    <source>
        <dbReference type="ARBA" id="ARBA00023136"/>
    </source>
</evidence>
<feature type="transmembrane region" description="Helical" evidence="5">
    <location>
        <begin position="101"/>
        <end position="124"/>
    </location>
</feature>
<evidence type="ECO:0000313" key="7">
    <source>
        <dbReference type="Proteomes" id="UP001152646"/>
    </source>
</evidence>